<protein>
    <submittedName>
        <fullName evidence="1">Uncharacterized protein</fullName>
    </submittedName>
</protein>
<organism evidence="1 2">
    <name type="scientific">Lactuca saligna</name>
    <name type="common">Willowleaf lettuce</name>
    <dbReference type="NCBI Taxonomy" id="75948"/>
    <lineage>
        <taxon>Eukaryota</taxon>
        <taxon>Viridiplantae</taxon>
        <taxon>Streptophyta</taxon>
        <taxon>Embryophyta</taxon>
        <taxon>Tracheophyta</taxon>
        <taxon>Spermatophyta</taxon>
        <taxon>Magnoliopsida</taxon>
        <taxon>eudicotyledons</taxon>
        <taxon>Gunneridae</taxon>
        <taxon>Pentapetalae</taxon>
        <taxon>asterids</taxon>
        <taxon>campanulids</taxon>
        <taxon>Asterales</taxon>
        <taxon>Asteraceae</taxon>
        <taxon>Cichorioideae</taxon>
        <taxon>Cichorieae</taxon>
        <taxon>Lactucinae</taxon>
        <taxon>Lactuca</taxon>
    </lineage>
</organism>
<dbReference type="AlphaFoldDB" id="A0AA36A4J7"/>
<keyword evidence="2" id="KW-1185">Reference proteome</keyword>
<evidence type="ECO:0000313" key="2">
    <source>
        <dbReference type="Proteomes" id="UP001177003"/>
    </source>
</evidence>
<accession>A0AA36A4J7</accession>
<proteinExistence type="predicted"/>
<dbReference type="Proteomes" id="UP001177003">
    <property type="component" value="Chromosome 9"/>
</dbReference>
<evidence type="ECO:0000313" key="1">
    <source>
        <dbReference type="EMBL" id="CAI9303873.1"/>
    </source>
</evidence>
<name>A0AA36A4J7_LACSI</name>
<sequence>MASSEQISFTDQSASTVMLKIKVLTIFENVHLSQAYFTTIHNNAQELFGLNLLKVWLKHKEFRNFLCSILTTTFVTSDLNNFTAIGSIPAMMLVRVPLDNAIMPEYMEISIFGIREIHASLEEILDVFDIPKRGGK</sequence>
<gene>
    <name evidence="1" type="ORF">LSALG_LOCUS42286</name>
</gene>
<reference evidence="1" key="1">
    <citation type="submission" date="2023-04" db="EMBL/GenBank/DDBJ databases">
        <authorList>
            <person name="Vijverberg K."/>
            <person name="Xiong W."/>
            <person name="Schranz E."/>
        </authorList>
    </citation>
    <scope>NUCLEOTIDE SEQUENCE</scope>
</reference>
<dbReference type="EMBL" id="OX465085">
    <property type="protein sequence ID" value="CAI9303873.1"/>
    <property type="molecule type" value="Genomic_DNA"/>
</dbReference>